<dbReference type="InterPro" id="IPR004360">
    <property type="entry name" value="Glyas_Fos-R_dOase_dom"/>
</dbReference>
<proteinExistence type="inferred from homology"/>
<feature type="domain" description="VOC" evidence="4">
    <location>
        <begin position="87"/>
        <end position="207"/>
    </location>
</feature>
<evidence type="ECO:0000256" key="3">
    <source>
        <dbReference type="ARBA" id="ARBA00023251"/>
    </source>
</evidence>
<dbReference type="InterPro" id="IPR000335">
    <property type="entry name" value="Bleomycin-R"/>
</dbReference>
<gene>
    <name evidence="5" type="ordered locus">Acid_6738</name>
</gene>
<dbReference type="GO" id="GO:0046677">
    <property type="term" value="P:response to antibiotic"/>
    <property type="evidence" value="ECO:0007669"/>
    <property type="project" value="UniProtKB-KW"/>
</dbReference>
<name>Q01RR1_SOLUE</name>
<evidence type="ECO:0000313" key="5">
    <source>
        <dbReference type="EMBL" id="ABJ87659.1"/>
    </source>
</evidence>
<comment type="similarity">
    <text evidence="1">Belongs to the bleomycin resistance protein family.</text>
</comment>
<dbReference type="KEGG" id="sus:Acid_6738"/>
<dbReference type="Pfam" id="PF00903">
    <property type="entry name" value="Glyoxalase"/>
    <property type="match status" value="1"/>
</dbReference>
<reference evidence="5" key="1">
    <citation type="submission" date="2006-10" db="EMBL/GenBank/DDBJ databases">
        <title>Complete sequence of Solibacter usitatus Ellin6076.</title>
        <authorList>
            <consortium name="US DOE Joint Genome Institute"/>
            <person name="Copeland A."/>
            <person name="Lucas S."/>
            <person name="Lapidus A."/>
            <person name="Barry K."/>
            <person name="Detter J.C."/>
            <person name="Glavina del Rio T."/>
            <person name="Hammon N."/>
            <person name="Israni S."/>
            <person name="Dalin E."/>
            <person name="Tice H."/>
            <person name="Pitluck S."/>
            <person name="Thompson L.S."/>
            <person name="Brettin T."/>
            <person name="Bruce D."/>
            <person name="Han C."/>
            <person name="Tapia R."/>
            <person name="Gilna P."/>
            <person name="Schmutz J."/>
            <person name="Larimer F."/>
            <person name="Land M."/>
            <person name="Hauser L."/>
            <person name="Kyrpides N."/>
            <person name="Mikhailova N."/>
            <person name="Janssen P.H."/>
            <person name="Kuske C.R."/>
            <person name="Richardson P."/>
        </authorList>
    </citation>
    <scope>NUCLEOTIDE SEQUENCE</scope>
    <source>
        <strain evidence="5">Ellin6076</strain>
    </source>
</reference>
<evidence type="ECO:0000259" key="4">
    <source>
        <dbReference type="PROSITE" id="PS51819"/>
    </source>
</evidence>
<keyword evidence="3" id="KW-0046">Antibiotic resistance</keyword>
<organism evidence="5">
    <name type="scientific">Solibacter usitatus (strain Ellin6076)</name>
    <dbReference type="NCBI Taxonomy" id="234267"/>
    <lineage>
        <taxon>Bacteria</taxon>
        <taxon>Pseudomonadati</taxon>
        <taxon>Acidobacteriota</taxon>
        <taxon>Terriglobia</taxon>
        <taxon>Bryobacterales</taxon>
        <taxon>Solibacteraceae</taxon>
        <taxon>Candidatus Solibacter</taxon>
    </lineage>
</organism>
<dbReference type="Gene3D" id="3.10.180.10">
    <property type="entry name" value="2,3-Dihydroxybiphenyl 1,2-Dioxygenase, domain 1"/>
    <property type="match status" value="1"/>
</dbReference>
<accession>Q01RR1</accession>
<dbReference type="EMBL" id="CP000473">
    <property type="protein sequence ID" value="ABJ87659.1"/>
    <property type="molecule type" value="Genomic_DNA"/>
</dbReference>
<dbReference type="CDD" id="cd08349">
    <property type="entry name" value="BLMA_like"/>
    <property type="match status" value="1"/>
</dbReference>
<dbReference type="SUPFAM" id="SSF54593">
    <property type="entry name" value="Glyoxalase/Bleomycin resistance protein/Dihydroxybiphenyl dioxygenase"/>
    <property type="match status" value="1"/>
</dbReference>
<protein>
    <recommendedName>
        <fullName evidence="2">Bleomycin resistance protein</fullName>
    </recommendedName>
</protein>
<dbReference type="PROSITE" id="PS51819">
    <property type="entry name" value="VOC"/>
    <property type="match status" value="1"/>
</dbReference>
<dbReference type="InterPro" id="IPR037523">
    <property type="entry name" value="VOC_core"/>
</dbReference>
<dbReference type="HOGENOM" id="CLU_1293445_0_0_0"/>
<dbReference type="InParanoid" id="Q01RR1"/>
<dbReference type="GO" id="GO:0051213">
    <property type="term" value="F:dioxygenase activity"/>
    <property type="evidence" value="ECO:0007669"/>
    <property type="project" value="UniProtKB-KW"/>
</dbReference>
<keyword evidence="5" id="KW-0223">Dioxygenase</keyword>
<keyword evidence="5" id="KW-0560">Oxidoreductase</keyword>
<evidence type="ECO:0000256" key="1">
    <source>
        <dbReference type="ARBA" id="ARBA00011051"/>
    </source>
</evidence>
<evidence type="ECO:0000256" key="2">
    <source>
        <dbReference type="ARBA" id="ARBA00021572"/>
    </source>
</evidence>
<dbReference type="InterPro" id="IPR029068">
    <property type="entry name" value="Glyas_Bleomycin-R_OHBP_Dase"/>
</dbReference>
<dbReference type="AlphaFoldDB" id="Q01RR1"/>
<dbReference type="eggNOG" id="COG0346">
    <property type="taxonomic scope" value="Bacteria"/>
</dbReference>
<sequence>MSLENFKKQAKLLVRWHRERNYSVGGRIRQLSRYEDPTDTEALALPFLLNEAQEIIALEQGYGSWAELKQGLKKAPKTIRGAPAALKLTKAMPVLYVSDVQAAADFYRVKLGFTIDFLHGQPAFYASVSRDEACIHLRFVHQPMYVAGLREKEQVIAAFLSVANVKGLFAEYQTRKVPFVRRLKKEPWAQSSFIVSDPDGNALCFAG</sequence>
<dbReference type="STRING" id="234267.Acid_6738"/>